<gene>
    <name evidence="2" type="ORF">UREG_06163</name>
</gene>
<evidence type="ECO:0000313" key="2">
    <source>
        <dbReference type="EMBL" id="EEP81298.1"/>
    </source>
</evidence>
<reference evidence="3" key="1">
    <citation type="journal article" date="2009" name="Genome Res.">
        <title>Comparative genomic analyses of the human fungal pathogens Coccidioides and their relatives.</title>
        <authorList>
            <person name="Sharpton T.J."/>
            <person name="Stajich J.E."/>
            <person name="Rounsley S.D."/>
            <person name="Gardner M.J."/>
            <person name="Wortman J.R."/>
            <person name="Jordar V.S."/>
            <person name="Maiti R."/>
            <person name="Kodira C.D."/>
            <person name="Neafsey D.E."/>
            <person name="Zeng Q."/>
            <person name="Hung C.-Y."/>
            <person name="McMahan C."/>
            <person name="Muszewska A."/>
            <person name="Grynberg M."/>
            <person name="Mandel M.A."/>
            <person name="Kellner E.M."/>
            <person name="Barker B.M."/>
            <person name="Galgiani J.N."/>
            <person name="Orbach M.J."/>
            <person name="Kirkland T.N."/>
            <person name="Cole G.T."/>
            <person name="Henn M.R."/>
            <person name="Birren B.W."/>
            <person name="Taylor J.W."/>
        </authorList>
    </citation>
    <scope>NUCLEOTIDE SEQUENCE [LARGE SCALE GENOMIC DNA]</scope>
    <source>
        <strain evidence="3">UAMH 1704</strain>
    </source>
</reference>
<dbReference type="EMBL" id="CH476618">
    <property type="protein sequence ID" value="EEP81298.1"/>
    <property type="molecule type" value="Genomic_DNA"/>
</dbReference>
<protein>
    <submittedName>
        <fullName evidence="2">Uncharacterized protein</fullName>
    </submittedName>
</protein>
<evidence type="ECO:0000313" key="3">
    <source>
        <dbReference type="Proteomes" id="UP000002058"/>
    </source>
</evidence>
<feature type="chain" id="PRO_5012790901" evidence="1">
    <location>
        <begin position="16"/>
        <end position="71"/>
    </location>
</feature>
<organism evidence="2 3">
    <name type="scientific">Uncinocarpus reesii (strain UAMH 1704)</name>
    <dbReference type="NCBI Taxonomy" id="336963"/>
    <lineage>
        <taxon>Eukaryota</taxon>
        <taxon>Fungi</taxon>
        <taxon>Dikarya</taxon>
        <taxon>Ascomycota</taxon>
        <taxon>Pezizomycotina</taxon>
        <taxon>Eurotiomycetes</taxon>
        <taxon>Eurotiomycetidae</taxon>
        <taxon>Onygenales</taxon>
        <taxon>Onygenaceae</taxon>
        <taxon>Uncinocarpus</taxon>
    </lineage>
</organism>
<dbReference type="AlphaFoldDB" id="C4JWZ0"/>
<proteinExistence type="predicted"/>
<accession>C4JWZ0</accession>
<dbReference type="KEGG" id="ure:UREG_06163"/>
<keyword evidence="1" id="KW-0732">Signal</keyword>
<evidence type="ECO:0000256" key="1">
    <source>
        <dbReference type="SAM" id="SignalP"/>
    </source>
</evidence>
<dbReference type="VEuPathDB" id="FungiDB:UREG_06163"/>
<name>C4JWZ0_UNCRE</name>
<dbReference type="Proteomes" id="UP000002058">
    <property type="component" value="Unassembled WGS sequence"/>
</dbReference>
<sequence>MHLTTLFVTVATALAVSIHAMPADNEDSAICTKPCFPEPTECEDGLEPRLLVCPSDLNALGCILGIKFKED</sequence>
<dbReference type="RefSeq" id="XP_002583196.1">
    <property type="nucleotide sequence ID" value="XM_002583150.1"/>
</dbReference>
<keyword evidence="3" id="KW-1185">Reference proteome</keyword>
<dbReference type="HOGENOM" id="CLU_2741942_0_0_1"/>
<dbReference type="InParanoid" id="C4JWZ0"/>
<feature type="signal peptide" evidence="1">
    <location>
        <begin position="1"/>
        <end position="15"/>
    </location>
</feature>
<dbReference type="GeneID" id="8441840"/>